<keyword evidence="2" id="KW-1185">Reference proteome</keyword>
<dbReference type="AlphaFoldDB" id="A0A024QGU4"/>
<evidence type="ECO:0000313" key="1">
    <source>
        <dbReference type="EMBL" id="CDQ41778.1"/>
    </source>
</evidence>
<organism evidence="1 2">
    <name type="scientific">Virgibacillus massiliensis</name>
    <dbReference type="NCBI Taxonomy" id="1462526"/>
    <lineage>
        <taxon>Bacteria</taxon>
        <taxon>Bacillati</taxon>
        <taxon>Bacillota</taxon>
        <taxon>Bacilli</taxon>
        <taxon>Bacillales</taxon>
        <taxon>Bacillaceae</taxon>
        <taxon>Virgibacillus</taxon>
    </lineage>
</organism>
<reference evidence="2" key="2">
    <citation type="submission" date="2014-05" db="EMBL/GenBank/DDBJ databases">
        <title>Draft genome sequence of Virgibacillus massiliensis Vm-5.</title>
        <authorList>
            <person name="Khelaifia S."/>
            <person name="Croce O."/>
            <person name="Lagier J.C."/>
            <person name="Raoult D."/>
        </authorList>
    </citation>
    <scope>NUCLEOTIDE SEQUENCE [LARGE SCALE GENOMIC DNA]</scope>
    <source>
        <strain evidence="2">Vm-5</strain>
    </source>
</reference>
<dbReference type="Proteomes" id="UP000028875">
    <property type="component" value="Unassembled WGS sequence"/>
</dbReference>
<reference evidence="1 2" key="1">
    <citation type="submission" date="2014-03" db="EMBL/GenBank/DDBJ databases">
        <authorList>
            <person name="Urmite Genomes U."/>
        </authorList>
    </citation>
    <scope>NUCLEOTIDE SEQUENCE [LARGE SCALE GENOMIC DNA]</scope>
    <source>
        <strain evidence="1 2">Vm-5</strain>
    </source>
</reference>
<comment type="caution">
    <text evidence="1">The sequence shown here is derived from an EMBL/GenBank/DDBJ whole genome shotgun (WGS) entry which is preliminary data.</text>
</comment>
<proteinExistence type="predicted"/>
<evidence type="ECO:0000313" key="2">
    <source>
        <dbReference type="Proteomes" id="UP000028875"/>
    </source>
</evidence>
<dbReference type="EMBL" id="CCDP010000003">
    <property type="protein sequence ID" value="CDQ41778.1"/>
    <property type="molecule type" value="Genomic_DNA"/>
</dbReference>
<dbReference type="OrthoDB" id="9961265at2"/>
<dbReference type="STRING" id="1462526.BN990_04155"/>
<name>A0A024QGU4_9BACI</name>
<sequence>MAGEKSHLTQFIEDMMQQKFRLDASKSEYIEMLNNIKERIIDQSDFINRIDEESVNAFQKQLEADKEHQVLIENIIDQKEEILDMIYNDIYYHLIELSNLEIESSGFITHIITCDEGTSFNKDTKVITFKDEGYAEIPIATTLRKWTDASQVRILPVVREG</sequence>
<dbReference type="RefSeq" id="WP_038246605.1">
    <property type="nucleotide sequence ID" value="NZ_BNER01000008.1"/>
</dbReference>
<gene>
    <name evidence="1" type="ORF">BN990_04155</name>
</gene>
<protein>
    <submittedName>
        <fullName evidence="1">Uncharacterized protein</fullName>
    </submittedName>
</protein>
<accession>A0A024QGU4</accession>